<protein>
    <submittedName>
        <fullName evidence="2">MinD-like ATPase involved in chromosome partitioning or flagellar assembly</fullName>
    </submittedName>
</protein>
<feature type="compositionally biased region" description="Pro residues" evidence="1">
    <location>
        <begin position="130"/>
        <end position="142"/>
    </location>
</feature>
<dbReference type="EMBL" id="JAUSVM010000001">
    <property type="protein sequence ID" value="MDQ0424800.1"/>
    <property type="molecule type" value="Genomic_DNA"/>
</dbReference>
<evidence type="ECO:0000313" key="3">
    <source>
        <dbReference type="Proteomes" id="UP001240250"/>
    </source>
</evidence>
<evidence type="ECO:0000256" key="1">
    <source>
        <dbReference type="SAM" id="MobiDB-lite"/>
    </source>
</evidence>
<gene>
    <name evidence="2" type="ORF">JO380_001181</name>
</gene>
<sequence length="497" mass="52067">MTDSGGTVAAEPVTTTGTVPAVDGTDAAGRLPQIRAEVREDGTGEISVDGVREQVATADLAEAGAAITARIAALAADAGRALPVEVRDPDGLWALLIHPDGRVDEANDADVAPLSTPVPVVDPAWSAAPPVAPPSSPTPAVAPPSGAVPVAPGVPEPAPSTGAVPAASRAATRTEARAERAPSDGSSLPTLDDLLAARHPAHEGPAELGWQRAVRRLTFGAVAPRPGAAERRRRSQVDAVRRTFDGPRTVVVVNPKGGAHKTTATMLLASTFGLSRGGYTLAWDNNETRGTLGWRSQHGDHQRTAVDLLRALPELTSRGTIRIGDLDTFVRTQQDEQFDVLASDENAASVSSVDAASYHALHDVLSQFYRVLVVDTGNNMRASNWQAAVQSADQLVVVSTLREDTAQSAAWALDALRATGQEELVRQAVTILSFPEPKVDKDLRQRLRSHFGALTRGVVEVPHDKALVAGGPIDHAALKPSTRDAWLRATAVVADGL</sequence>
<feature type="region of interest" description="Disordered" evidence="1">
    <location>
        <begin position="1"/>
        <end position="31"/>
    </location>
</feature>
<feature type="compositionally biased region" description="Basic and acidic residues" evidence="1">
    <location>
        <begin position="172"/>
        <end position="182"/>
    </location>
</feature>
<proteinExistence type="predicted"/>
<dbReference type="InterPro" id="IPR050625">
    <property type="entry name" value="ParA/MinD_ATPase"/>
</dbReference>
<dbReference type="Gene3D" id="3.40.50.300">
    <property type="entry name" value="P-loop containing nucleotide triphosphate hydrolases"/>
    <property type="match status" value="1"/>
</dbReference>
<evidence type="ECO:0000313" key="2">
    <source>
        <dbReference type="EMBL" id="MDQ0424800.1"/>
    </source>
</evidence>
<name>A0ABU0GHF2_9CELL</name>
<dbReference type="PANTHER" id="PTHR43384:SF14">
    <property type="entry name" value="ESX-1 SECRETION-ASSOCIATED PROTEIN ESPI"/>
    <property type="match status" value="1"/>
</dbReference>
<reference evidence="2 3" key="1">
    <citation type="submission" date="2023-07" db="EMBL/GenBank/DDBJ databases">
        <title>Sequencing the genomes of 1000 actinobacteria strains.</title>
        <authorList>
            <person name="Klenk H.-P."/>
        </authorList>
    </citation>
    <scope>NUCLEOTIDE SEQUENCE [LARGE SCALE GENOMIC DNA]</scope>
    <source>
        <strain evidence="2 3">DSM 14785</strain>
    </source>
</reference>
<keyword evidence="3" id="KW-1185">Reference proteome</keyword>
<feature type="region of interest" description="Disordered" evidence="1">
    <location>
        <begin position="128"/>
        <end position="188"/>
    </location>
</feature>
<accession>A0ABU0GHF2</accession>
<organism evidence="2 3">
    <name type="scientific">Cellulomonas iranensis</name>
    <dbReference type="NCBI Taxonomy" id="76862"/>
    <lineage>
        <taxon>Bacteria</taxon>
        <taxon>Bacillati</taxon>
        <taxon>Actinomycetota</taxon>
        <taxon>Actinomycetes</taxon>
        <taxon>Micrococcales</taxon>
        <taxon>Cellulomonadaceae</taxon>
        <taxon>Cellulomonas</taxon>
    </lineage>
</organism>
<dbReference type="RefSeq" id="WP_070320934.1">
    <property type="nucleotide sequence ID" value="NZ_JAUSVM010000001.1"/>
</dbReference>
<dbReference type="InterPro" id="IPR027417">
    <property type="entry name" value="P-loop_NTPase"/>
</dbReference>
<dbReference type="PANTHER" id="PTHR43384">
    <property type="entry name" value="SEPTUM SITE-DETERMINING PROTEIN MIND HOMOLOG, CHLOROPLASTIC-RELATED"/>
    <property type="match status" value="1"/>
</dbReference>
<dbReference type="Proteomes" id="UP001240250">
    <property type="component" value="Unassembled WGS sequence"/>
</dbReference>
<dbReference type="SUPFAM" id="SSF52540">
    <property type="entry name" value="P-loop containing nucleoside triphosphate hydrolases"/>
    <property type="match status" value="1"/>
</dbReference>
<comment type="caution">
    <text evidence="2">The sequence shown here is derived from an EMBL/GenBank/DDBJ whole genome shotgun (WGS) entry which is preliminary data.</text>
</comment>